<dbReference type="EMBL" id="UGTW01000001">
    <property type="protein sequence ID" value="SUC15596.1"/>
    <property type="molecule type" value="Genomic_DNA"/>
</dbReference>
<comment type="subcellular location">
    <subcellularLocation>
        <location evidence="1">Fimbrium</location>
    </subcellularLocation>
</comment>
<sequence length="192" mass="20364">MTISTKKLFPITLLISTMMASASVLAVETQTGTLSFKGLIYSSSCIIDINDTNSPNANVLMGRYPTSAFDGKDSEVGGENGNGKIEITLEQCPPVGKVTLKLDGKADSSSDQILALDNPTSSETAKNVGIRIYNTKDMSKALVINGSKTESIDVEGADTTWNAEFVAKYISTADTVSPGQADATLNYTITYQ</sequence>
<dbReference type="RefSeq" id="WP_036939772.1">
    <property type="nucleotide sequence ID" value="NZ_CP033736.1"/>
</dbReference>
<reference evidence="7 8" key="1">
    <citation type="submission" date="2018-06" db="EMBL/GenBank/DDBJ databases">
        <authorList>
            <consortium name="Pathogen Informatics"/>
            <person name="Doyle S."/>
        </authorList>
    </citation>
    <scope>NUCLEOTIDE SEQUENCE [LARGE SCALE GENOMIC DNA]</scope>
    <source>
        <strain evidence="7 8">NCTC10376</strain>
    </source>
</reference>
<protein>
    <submittedName>
        <fullName evidence="7">Fimbrial subunit</fullName>
    </submittedName>
</protein>
<dbReference type="GO" id="GO:0043709">
    <property type="term" value="P:cell adhesion involved in single-species biofilm formation"/>
    <property type="evidence" value="ECO:0007669"/>
    <property type="project" value="TreeGrafter"/>
</dbReference>
<dbReference type="PANTHER" id="PTHR33420">
    <property type="entry name" value="FIMBRIAL SUBUNIT ELFA-RELATED"/>
    <property type="match status" value="1"/>
</dbReference>
<dbReference type="SUPFAM" id="SSF49401">
    <property type="entry name" value="Bacterial adhesins"/>
    <property type="match status" value="1"/>
</dbReference>
<dbReference type="OrthoDB" id="6462520at2"/>
<evidence type="ECO:0000256" key="5">
    <source>
        <dbReference type="SAM" id="SignalP"/>
    </source>
</evidence>
<keyword evidence="4" id="KW-0281">Fimbrium</keyword>
<evidence type="ECO:0000256" key="3">
    <source>
        <dbReference type="ARBA" id="ARBA00022729"/>
    </source>
</evidence>
<dbReference type="GO" id="GO:0009289">
    <property type="term" value="C:pilus"/>
    <property type="evidence" value="ECO:0007669"/>
    <property type="project" value="UniProtKB-SubCell"/>
</dbReference>
<dbReference type="Proteomes" id="UP000254331">
    <property type="component" value="Unassembled WGS sequence"/>
</dbReference>
<proteinExistence type="inferred from homology"/>
<evidence type="ECO:0000256" key="4">
    <source>
        <dbReference type="ARBA" id="ARBA00023263"/>
    </source>
</evidence>
<keyword evidence="3 5" id="KW-0732">Signal</keyword>
<dbReference type="Pfam" id="PF00419">
    <property type="entry name" value="Fimbrial"/>
    <property type="match status" value="1"/>
</dbReference>
<evidence type="ECO:0000256" key="2">
    <source>
        <dbReference type="ARBA" id="ARBA00006671"/>
    </source>
</evidence>
<accession>A0A379F7R5</accession>
<dbReference type="PANTHER" id="PTHR33420:SF12">
    <property type="entry name" value="FIMBRIN-LIKE PROTEIN FIMI-RELATED"/>
    <property type="match status" value="1"/>
</dbReference>
<dbReference type="AlphaFoldDB" id="A0A379F7R5"/>
<gene>
    <name evidence="7" type="primary">fimA_1</name>
    <name evidence="7" type="ORF">NCTC10376_01447</name>
</gene>
<name>A0A379F7R5_PROVU</name>
<dbReference type="InterPro" id="IPR050263">
    <property type="entry name" value="Bact_Fimbrial_Adh_Pro"/>
</dbReference>
<feature type="domain" description="Fimbrial-type adhesion" evidence="6">
    <location>
        <begin position="36"/>
        <end position="192"/>
    </location>
</feature>
<dbReference type="GeneID" id="93395750"/>
<evidence type="ECO:0000256" key="1">
    <source>
        <dbReference type="ARBA" id="ARBA00004561"/>
    </source>
</evidence>
<dbReference type="InterPro" id="IPR000259">
    <property type="entry name" value="Adhesion_dom_fimbrial"/>
</dbReference>
<comment type="similarity">
    <text evidence="2">Belongs to the fimbrial protein family.</text>
</comment>
<feature type="chain" id="PRO_5016722421" evidence="5">
    <location>
        <begin position="23"/>
        <end position="192"/>
    </location>
</feature>
<dbReference type="InterPro" id="IPR008966">
    <property type="entry name" value="Adhesion_dom_sf"/>
</dbReference>
<evidence type="ECO:0000313" key="7">
    <source>
        <dbReference type="EMBL" id="SUC15596.1"/>
    </source>
</evidence>
<feature type="signal peptide" evidence="5">
    <location>
        <begin position="1"/>
        <end position="22"/>
    </location>
</feature>
<dbReference type="Gene3D" id="2.60.40.1090">
    <property type="entry name" value="Fimbrial-type adhesion domain"/>
    <property type="match status" value="1"/>
</dbReference>
<organism evidence="7 8">
    <name type="scientific">Proteus vulgaris</name>
    <dbReference type="NCBI Taxonomy" id="585"/>
    <lineage>
        <taxon>Bacteria</taxon>
        <taxon>Pseudomonadati</taxon>
        <taxon>Pseudomonadota</taxon>
        <taxon>Gammaproteobacteria</taxon>
        <taxon>Enterobacterales</taxon>
        <taxon>Morganellaceae</taxon>
        <taxon>Proteus</taxon>
    </lineage>
</organism>
<evidence type="ECO:0000313" key="8">
    <source>
        <dbReference type="Proteomes" id="UP000254331"/>
    </source>
</evidence>
<dbReference type="InterPro" id="IPR036937">
    <property type="entry name" value="Adhesion_dom_fimbrial_sf"/>
</dbReference>
<evidence type="ECO:0000259" key="6">
    <source>
        <dbReference type="Pfam" id="PF00419"/>
    </source>
</evidence>